<accession>A0AAN7B7Z5</accession>
<sequence>MFTISAGNAKGGSVEYIVGEKLEIGGGNVTAPKANVSHLVYIRWVTETRTVTIGGAFATGAEMKINDTDTSPKVKADNATGGKIRFTEEGFDLTGGTTEGMDANSETLREIAKFTGVKKVVVTEAKAQGAVISGIDDGEGTANGTYERKGNYEQEGNDSDTLYEQEAN</sequence>
<dbReference type="AlphaFoldDB" id="A0AAN7B7Z5"/>
<reference evidence="2" key="1">
    <citation type="journal article" date="2023" name="Mol. Phylogenet. Evol.">
        <title>Genome-scale phylogeny and comparative genomics of the fungal order Sordariales.</title>
        <authorList>
            <person name="Hensen N."/>
            <person name="Bonometti L."/>
            <person name="Westerberg I."/>
            <person name="Brannstrom I.O."/>
            <person name="Guillou S."/>
            <person name="Cros-Aarteil S."/>
            <person name="Calhoun S."/>
            <person name="Haridas S."/>
            <person name="Kuo A."/>
            <person name="Mondo S."/>
            <person name="Pangilinan J."/>
            <person name="Riley R."/>
            <person name="LaButti K."/>
            <person name="Andreopoulos B."/>
            <person name="Lipzen A."/>
            <person name="Chen C."/>
            <person name="Yan M."/>
            <person name="Daum C."/>
            <person name="Ng V."/>
            <person name="Clum A."/>
            <person name="Steindorff A."/>
            <person name="Ohm R.A."/>
            <person name="Martin F."/>
            <person name="Silar P."/>
            <person name="Natvig D.O."/>
            <person name="Lalanne C."/>
            <person name="Gautier V."/>
            <person name="Ament-Velasquez S.L."/>
            <person name="Kruys A."/>
            <person name="Hutchinson M.I."/>
            <person name="Powell A.J."/>
            <person name="Barry K."/>
            <person name="Miller A.N."/>
            <person name="Grigoriev I.V."/>
            <person name="Debuchy R."/>
            <person name="Gladieux P."/>
            <person name="Hiltunen Thoren M."/>
            <person name="Johannesson H."/>
        </authorList>
    </citation>
    <scope>NUCLEOTIDE SEQUENCE</scope>
    <source>
        <strain evidence="2">PSN293</strain>
    </source>
</reference>
<feature type="region of interest" description="Disordered" evidence="1">
    <location>
        <begin position="134"/>
        <end position="168"/>
    </location>
</feature>
<name>A0AAN7B7Z5_9PEZI</name>
<dbReference type="Proteomes" id="UP001301769">
    <property type="component" value="Unassembled WGS sequence"/>
</dbReference>
<protein>
    <submittedName>
        <fullName evidence="2">Uncharacterized protein</fullName>
    </submittedName>
</protein>
<organism evidence="2 3">
    <name type="scientific">Rhypophila decipiens</name>
    <dbReference type="NCBI Taxonomy" id="261697"/>
    <lineage>
        <taxon>Eukaryota</taxon>
        <taxon>Fungi</taxon>
        <taxon>Dikarya</taxon>
        <taxon>Ascomycota</taxon>
        <taxon>Pezizomycotina</taxon>
        <taxon>Sordariomycetes</taxon>
        <taxon>Sordariomycetidae</taxon>
        <taxon>Sordariales</taxon>
        <taxon>Naviculisporaceae</taxon>
        <taxon>Rhypophila</taxon>
    </lineage>
</organism>
<proteinExistence type="predicted"/>
<keyword evidence="3" id="KW-1185">Reference proteome</keyword>
<feature type="compositionally biased region" description="Acidic residues" evidence="1">
    <location>
        <begin position="155"/>
        <end position="168"/>
    </location>
</feature>
<dbReference type="EMBL" id="MU858105">
    <property type="protein sequence ID" value="KAK4213669.1"/>
    <property type="molecule type" value="Genomic_DNA"/>
</dbReference>
<comment type="caution">
    <text evidence="2">The sequence shown here is derived from an EMBL/GenBank/DDBJ whole genome shotgun (WGS) entry which is preliminary data.</text>
</comment>
<evidence type="ECO:0000313" key="2">
    <source>
        <dbReference type="EMBL" id="KAK4213669.1"/>
    </source>
</evidence>
<gene>
    <name evidence="2" type="ORF">QBC37DRAFT_400336</name>
</gene>
<evidence type="ECO:0000256" key="1">
    <source>
        <dbReference type="SAM" id="MobiDB-lite"/>
    </source>
</evidence>
<reference evidence="2" key="2">
    <citation type="submission" date="2023-05" db="EMBL/GenBank/DDBJ databases">
        <authorList>
            <consortium name="Lawrence Berkeley National Laboratory"/>
            <person name="Steindorff A."/>
            <person name="Hensen N."/>
            <person name="Bonometti L."/>
            <person name="Westerberg I."/>
            <person name="Brannstrom I.O."/>
            <person name="Guillou S."/>
            <person name="Cros-Aarteil S."/>
            <person name="Calhoun S."/>
            <person name="Haridas S."/>
            <person name="Kuo A."/>
            <person name="Mondo S."/>
            <person name="Pangilinan J."/>
            <person name="Riley R."/>
            <person name="Labutti K."/>
            <person name="Andreopoulos B."/>
            <person name="Lipzen A."/>
            <person name="Chen C."/>
            <person name="Yanf M."/>
            <person name="Daum C."/>
            <person name="Ng V."/>
            <person name="Clum A."/>
            <person name="Ohm R."/>
            <person name="Martin F."/>
            <person name="Silar P."/>
            <person name="Natvig D."/>
            <person name="Lalanne C."/>
            <person name="Gautier V."/>
            <person name="Ament-Velasquez S.L."/>
            <person name="Kruys A."/>
            <person name="Hutchinson M.I."/>
            <person name="Powell A.J."/>
            <person name="Barry K."/>
            <person name="Miller A.N."/>
            <person name="Grigoriev I.V."/>
            <person name="Debuchy R."/>
            <person name="Gladieux P."/>
            <person name="Thoren M.H."/>
            <person name="Johannesson H."/>
        </authorList>
    </citation>
    <scope>NUCLEOTIDE SEQUENCE</scope>
    <source>
        <strain evidence="2">PSN293</strain>
    </source>
</reference>
<evidence type="ECO:0000313" key="3">
    <source>
        <dbReference type="Proteomes" id="UP001301769"/>
    </source>
</evidence>